<dbReference type="EMBL" id="GL732532">
    <property type="protein sequence ID" value="EFX85640.1"/>
    <property type="molecule type" value="Genomic_DNA"/>
</dbReference>
<feature type="transmembrane region" description="Helical" evidence="1">
    <location>
        <begin position="50"/>
        <end position="69"/>
    </location>
</feature>
<proteinExistence type="predicted"/>
<sequence length="174" mass="19734">MKIHVNLQGSCYGFSLRTVTLVIGILSLAGNVRVFSYELQIGADMGTLSNFLVIIPMIISSALVVVVAVKNRFPKLLIPWIVFSVLELFIVLFGCYLFMVAAGQAFQPKSIEKFFFITIGVLLLTVVILFRTWFVVFSYYHELMFGPKKYPQPEDLPLYYHYGLFNLSTVAVTR</sequence>
<evidence type="ECO:0000256" key="1">
    <source>
        <dbReference type="SAM" id="Phobius"/>
    </source>
</evidence>
<keyword evidence="3" id="KW-1185">Reference proteome</keyword>
<name>E9G5F5_DAPPU</name>
<keyword evidence="1" id="KW-0812">Transmembrane</keyword>
<evidence type="ECO:0000313" key="2">
    <source>
        <dbReference type="EMBL" id="EFX85640.1"/>
    </source>
</evidence>
<feature type="transmembrane region" description="Helical" evidence="1">
    <location>
        <begin position="76"/>
        <end position="102"/>
    </location>
</feature>
<accession>E9G5F5</accession>
<dbReference type="PANTHER" id="PTHR34609">
    <property type="entry name" value="GEO08273P1-RELATED"/>
    <property type="match status" value="1"/>
</dbReference>
<dbReference type="Proteomes" id="UP000000305">
    <property type="component" value="Unassembled WGS sequence"/>
</dbReference>
<dbReference type="PhylomeDB" id="E9G5F5"/>
<dbReference type="AlphaFoldDB" id="E9G5F5"/>
<keyword evidence="1" id="KW-1133">Transmembrane helix</keyword>
<organism evidence="2 3">
    <name type="scientific">Daphnia pulex</name>
    <name type="common">Water flea</name>
    <dbReference type="NCBI Taxonomy" id="6669"/>
    <lineage>
        <taxon>Eukaryota</taxon>
        <taxon>Metazoa</taxon>
        <taxon>Ecdysozoa</taxon>
        <taxon>Arthropoda</taxon>
        <taxon>Crustacea</taxon>
        <taxon>Branchiopoda</taxon>
        <taxon>Diplostraca</taxon>
        <taxon>Cladocera</taxon>
        <taxon>Anomopoda</taxon>
        <taxon>Daphniidae</taxon>
        <taxon>Daphnia</taxon>
    </lineage>
</organism>
<dbReference type="PANTHER" id="PTHR34609:SF17">
    <property type="entry name" value="GEO08273P1-RELATED"/>
    <property type="match status" value="1"/>
</dbReference>
<gene>
    <name evidence="2" type="ORF">DAPPUDRAFT_313841</name>
</gene>
<keyword evidence="1" id="KW-0472">Membrane</keyword>
<feature type="transmembrane region" description="Helical" evidence="1">
    <location>
        <begin position="114"/>
        <end position="140"/>
    </location>
</feature>
<dbReference type="OrthoDB" id="6346550at2759"/>
<reference evidence="2 3" key="1">
    <citation type="journal article" date="2011" name="Science">
        <title>The ecoresponsive genome of Daphnia pulex.</title>
        <authorList>
            <person name="Colbourne J.K."/>
            <person name="Pfrender M.E."/>
            <person name="Gilbert D."/>
            <person name="Thomas W.K."/>
            <person name="Tucker A."/>
            <person name="Oakley T.H."/>
            <person name="Tokishita S."/>
            <person name="Aerts A."/>
            <person name="Arnold G.J."/>
            <person name="Basu M.K."/>
            <person name="Bauer D.J."/>
            <person name="Caceres C.E."/>
            <person name="Carmel L."/>
            <person name="Casola C."/>
            <person name="Choi J.H."/>
            <person name="Detter J.C."/>
            <person name="Dong Q."/>
            <person name="Dusheyko S."/>
            <person name="Eads B.D."/>
            <person name="Frohlich T."/>
            <person name="Geiler-Samerotte K.A."/>
            <person name="Gerlach D."/>
            <person name="Hatcher P."/>
            <person name="Jogdeo S."/>
            <person name="Krijgsveld J."/>
            <person name="Kriventseva E.V."/>
            <person name="Kultz D."/>
            <person name="Laforsch C."/>
            <person name="Lindquist E."/>
            <person name="Lopez J."/>
            <person name="Manak J.R."/>
            <person name="Muller J."/>
            <person name="Pangilinan J."/>
            <person name="Patwardhan R.P."/>
            <person name="Pitluck S."/>
            <person name="Pritham E.J."/>
            <person name="Rechtsteiner A."/>
            <person name="Rho M."/>
            <person name="Rogozin I.B."/>
            <person name="Sakarya O."/>
            <person name="Salamov A."/>
            <person name="Schaack S."/>
            <person name="Shapiro H."/>
            <person name="Shiga Y."/>
            <person name="Skalitzky C."/>
            <person name="Smith Z."/>
            <person name="Souvorov A."/>
            <person name="Sung W."/>
            <person name="Tang Z."/>
            <person name="Tsuchiya D."/>
            <person name="Tu H."/>
            <person name="Vos H."/>
            <person name="Wang M."/>
            <person name="Wolf Y.I."/>
            <person name="Yamagata H."/>
            <person name="Yamada T."/>
            <person name="Ye Y."/>
            <person name="Shaw J.R."/>
            <person name="Andrews J."/>
            <person name="Crease T.J."/>
            <person name="Tang H."/>
            <person name="Lucas S.M."/>
            <person name="Robertson H.M."/>
            <person name="Bork P."/>
            <person name="Koonin E.V."/>
            <person name="Zdobnov E.M."/>
            <person name="Grigoriev I.V."/>
            <person name="Lynch M."/>
            <person name="Boore J.L."/>
        </authorList>
    </citation>
    <scope>NUCLEOTIDE SEQUENCE [LARGE SCALE GENOMIC DNA]</scope>
</reference>
<dbReference type="HOGENOM" id="CLU_1541662_0_0_1"/>
<dbReference type="InParanoid" id="E9G5F5"/>
<feature type="transmembrane region" description="Helical" evidence="1">
    <location>
        <begin position="12"/>
        <end position="30"/>
    </location>
</feature>
<dbReference type="InterPro" id="IPR053077">
    <property type="entry name" value="MARVEL_domain_protein_3"/>
</dbReference>
<evidence type="ECO:0000313" key="3">
    <source>
        <dbReference type="Proteomes" id="UP000000305"/>
    </source>
</evidence>
<protein>
    <submittedName>
        <fullName evidence="2">Uncharacterized protein</fullName>
    </submittedName>
</protein>
<dbReference type="KEGG" id="dpx:DAPPUDRAFT_313841"/>